<dbReference type="AlphaFoldDB" id="E4XAE5"/>
<name>E4XAE5_OIKDI</name>
<sequence length="179" mass="20970">MDDDFVVEKTTDLEHMVEIIENTGYDVIAGVLEKDDDSWAKFNNFDITRTEQGFCYSRRETDPLPLPGYDGCMAMDLVRNFFIARTATAGKVRMDPHFITTGHKEFFIDSIGKLRIAECNSVVVSHDPEGCDGRTEEYNQYRFPEKTPELQSEYEERVTRLWHHRSFIKCYQEQFPVYQ</sequence>
<evidence type="ECO:0000313" key="2">
    <source>
        <dbReference type="Proteomes" id="UP000001307"/>
    </source>
</evidence>
<gene>
    <name evidence="1" type="ORF">GSOID_T00005235001</name>
</gene>
<evidence type="ECO:0000313" key="1">
    <source>
        <dbReference type="EMBL" id="CBY08652.1"/>
    </source>
</evidence>
<dbReference type="InParanoid" id="E4XAE5"/>
<organism evidence="1">
    <name type="scientific">Oikopleura dioica</name>
    <name type="common">Tunicate</name>
    <dbReference type="NCBI Taxonomy" id="34765"/>
    <lineage>
        <taxon>Eukaryota</taxon>
        <taxon>Metazoa</taxon>
        <taxon>Chordata</taxon>
        <taxon>Tunicata</taxon>
        <taxon>Appendicularia</taxon>
        <taxon>Copelata</taxon>
        <taxon>Oikopleuridae</taxon>
        <taxon>Oikopleura</taxon>
    </lineage>
</organism>
<evidence type="ECO:0008006" key="3">
    <source>
        <dbReference type="Google" id="ProtNLM"/>
    </source>
</evidence>
<accession>E4XAE5</accession>
<dbReference type="EMBL" id="FN653032">
    <property type="protein sequence ID" value="CBY08652.1"/>
    <property type="molecule type" value="Genomic_DNA"/>
</dbReference>
<dbReference type="OrthoDB" id="2139606at2759"/>
<dbReference type="PANTHER" id="PTHR15046">
    <property type="entry name" value="GLYCO_TRANS_2-LIKE DOMAIN-CONTAINING PROTEIN"/>
    <property type="match status" value="1"/>
</dbReference>
<dbReference type="Proteomes" id="UP000001307">
    <property type="component" value="Unassembled WGS sequence"/>
</dbReference>
<keyword evidence="2" id="KW-1185">Reference proteome</keyword>
<reference evidence="1" key="1">
    <citation type="journal article" date="2010" name="Science">
        <title>Plasticity of animal genome architecture unmasked by rapid evolution of a pelagic tunicate.</title>
        <authorList>
            <person name="Denoeud F."/>
            <person name="Henriet S."/>
            <person name="Mungpakdee S."/>
            <person name="Aury J.M."/>
            <person name="Da Silva C."/>
            <person name="Brinkmann H."/>
            <person name="Mikhaleva J."/>
            <person name="Olsen L.C."/>
            <person name="Jubin C."/>
            <person name="Canestro C."/>
            <person name="Bouquet J.M."/>
            <person name="Danks G."/>
            <person name="Poulain J."/>
            <person name="Campsteijn C."/>
            <person name="Adamski M."/>
            <person name="Cross I."/>
            <person name="Yadetie F."/>
            <person name="Muffato M."/>
            <person name="Louis A."/>
            <person name="Butcher S."/>
            <person name="Tsagkogeorga G."/>
            <person name="Konrad A."/>
            <person name="Singh S."/>
            <person name="Jensen M.F."/>
            <person name="Cong E.H."/>
            <person name="Eikeseth-Otteraa H."/>
            <person name="Noel B."/>
            <person name="Anthouard V."/>
            <person name="Porcel B.M."/>
            <person name="Kachouri-Lafond R."/>
            <person name="Nishino A."/>
            <person name="Ugolini M."/>
            <person name="Chourrout P."/>
            <person name="Nishida H."/>
            <person name="Aasland R."/>
            <person name="Huzurbazar S."/>
            <person name="Westhof E."/>
            <person name="Delsuc F."/>
            <person name="Lehrach H."/>
            <person name="Reinhardt R."/>
            <person name="Weissenbach J."/>
            <person name="Roy S.W."/>
            <person name="Artiguenave F."/>
            <person name="Postlethwait J.H."/>
            <person name="Manak J.R."/>
            <person name="Thompson E.M."/>
            <person name="Jaillon O."/>
            <person name="Du Pasquier L."/>
            <person name="Boudinot P."/>
            <person name="Liberles D.A."/>
            <person name="Volff J.N."/>
            <person name="Philippe H."/>
            <person name="Lenhard B."/>
            <person name="Roest Crollius H."/>
            <person name="Wincker P."/>
            <person name="Chourrout D."/>
        </authorList>
    </citation>
    <scope>NUCLEOTIDE SEQUENCE [LARGE SCALE GENOMIC DNA]</scope>
</reference>
<dbReference type="PANTHER" id="PTHR15046:SF3">
    <property type="entry name" value="BETA-1,4 N-ACETYLGALACTOSAMINYLTRANSFERASE 2-LIKE"/>
    <property type="match status" value="1"/>
</dbReference>
<protein>
    <recommendedName>
        <fullName evidence="3">Glycosyltransferase 2-like domain-containing protein</fullName>
    </recommendedName>
</protein>
<proteinExistence type="predicted"/>